<dbReference type="EMBL" id="CAXAMM010013422">
    <property type="protein sequence ID" value="CAK9031338.1"/>
    <property type="molecule type" value="Genomic_DNA"/>
</dbReference>
<comment type="caution">
    <text evidence="6">The sequence shown here is derived from an EMBL/GenBank/DDBJ whole genome shotgun (WGS) entry which is preliminary data.</text>
</comment>
<feature type="compositionally biased region" description="Basic and acidic residues" evidence="5">
    <location>
        <begin position="167"/>
        <end position="182"/>
    </location>
</feature>
<evidence type="ECO:0000256" key="1">
    <source>
        <dbReference type="ARBA" id="ARBA00004370"/>
    </source>
</evidence>
<feature type="compositionally biased region" description="Acidic residues" evidence="5">
    <location>
        <begin position="214"/>
        <end position="229"/>
    </location>
</feature>
<feature type="compositionally biased region" description="Basic and acidic residues" evidence="5">
    <location>
        <begin position="295"/>
        <end position="306"/>
    </location>
</feature>
<keyword evidence="4" id="KW-0449">Lipoprotein</keyword>
<comment type="subcellular location">
    <subcellularLocation>
        <location evidence="1">Membrane</location>
    </subcellularLocation>
</comment>
<evidence type="ECO:0000313" key="6">
    <source>
        <dbReference type="EMBL" id="CAK9031338.1"/>
    </source>
</evidence>
<feature type="compositionally biased region" description="Basic and acidic residues" evidence="5">
    <location>
        <begin position="253"/>
        <end position="263"/>
    </location>
</feature>
<organism evidence="6 7">
    <name type="scientific">Durusdinium trenchii</name>
    <dbReference type="NCBI Taxonomy" id="1381693"/>
    <lineage>
        <taxon>Eukaryota</taxon>
        <taxon>Sar</taxon>
        <taxon>Alveolata</taxon>
        <taxon>Dinophyceae</taxon>
        <taxon>Suessiales</taxon>
        <taxon>Symbiodiniaceae</taxon>
        <taxon>Durusdinium</taxon>
    </lineage>
</organism>
<sequence>METAEERGGDAADGMCEAAQRIRAKNAGRVPIICSERRGKRGTGWKTKRSKFLVSEKLNVNQFRRFVRGNLVIKEESQAQAPSRPPKVRLYLRDGDELLDEALSIATMDTTYRDPDGFLYLSYSTRYSSKHDALVLPEPLVPAAPVTEEQVVQDTPAPSADTAVETECSHESEKAELEEGRDLTQQQEEDVQQHQEKEQDEEELEEEDRHVAEEEQEQEAQEQEMEVQEQGDKAIDGCADQQQQLDQGQSLEEVQHERERAAEEGEQVEEQVEEEEEEEEVDDEEQDVEQQETVELEHEEQHKQEQDTLGGDASEAHKVSVAEEELGETSVAEAEEHDQVECPATDADADDLFKSPVFAPHTPGLYDSPPPSLDLDSLAEQDEATATAMARDAAAVAAEEAAANPFGGASEENSDASSSSASSSSSTSFLPPHLQGRTVQIANRDAFAGFDSMVLSDDSIQAARVAAAHRVQQENELELTQETSPSDWVEVDGEHAQQHAEEPASHLEMGKAFLMSKLSQLDLQTTTESLREFAATMVSRASPEGAGVKDLLFEDDGEQEEEEWTCVNFDGPNESFGAQFL</sequence>
<evidence type="ECO:0000256" key="2">
    <source>
        <dbReference type="ARBA" id="ARBA00007293"/>
    </source>
</evidence>
<reference evidence="6 7" key="1">
    <citation type="submission" date="2024-02" db="EMBL/GenBank/DDBJ databases">
        <authorList>
            <person name="Chen Y."/>
            <person name="Shah S."/>
            <person name="Dougan E. K."/>
            <person name="Thang M."/>
            <person name="Chan C."/>
        </authorList>
    </citation>
    <scope>NUCLEOTIDE SEQUENCE [LARGE SCALE GENOMIC DNA]</scope>
</reference>
<proteinExistence type="inferred from homology"/>
<dbReference type="Gene3D" id="3.10.20.90">
    <property type="entry name" value="Phosphatidylinositol 3-kinase Catalytic Subunit, Chain A, domain 1"/>
    <property type="match status" value="1"/>
</dbReference>
<dbReference type="Proteomes" id="UP001642464">
    <property type="component" value="Unassembled WGS sequence"/>
</dbReference>
<accession>A0ABP0KYK7</accession>
<evidence type="ECO:0000313" key="7">
    <source>
        <dbReference type="Proteomes" id="UP001642464"/>
    </source>
</evidence>
<evidence type="ECO:0000256" key="4">
    <source>
        <dbReference type="ARBA" id="ARBA00023288"/>
    </source>
</evidence>
<feature type="compositionally biased region" description="Acidic residues" evidence="5">
    <location>
        <begin position="264"/>
        <end position="294"/>
    </location>
</feature>
<evidence type="ECO:0000256" key="3">
    <source>
        <dbReference type="ARBA" id="ARBA00023136"/>
    </source>
</evidence>
<keyword evidence="7" id="KW-1185">Reference proteome</keyword>
<dbReference type="InterPro" id="IPR004241">
    <property type="entry name" value="Atg8-like"/>
</dbReference>
<feature type="compositionally biased region" description="Low complexity" evidence="5">
    <location>
        <begin position="384"/>
        <end position="428"/>
    </location>
</feature>
<keyword evidence="3" id="KW-0472">Membrane</keyword>
<feature type="compositionally biased region" description="Low complexity" evidence="5">
    <location>
        <begin position="240"/>
        <end position="249"/>
    </location>
</feature>
<comment type="similarity">
    <text evidence="2">Belongs to the ATG8 family.</text>
</comment>
<dbReference type="InterPro" id="IPR029071">
    <property type="entry name" value="Ubiquitin-like_domsf"/>
</dbReference>
<dbReference type="Pfam" id="PF02991">
    <property type="entry name" value="ATG8"/>
    <property type="match status" value="1"/>
</dbReference>
<gene>
    <name evidence="6" type="ORF">SCF082_LOCUS19599</name>
</gene>
<name>A0ABP0KYK7_9DINO</name>
<evidence type="ECO:0000256" key="5">
    <source>
        <dbReference type="SAM" id="MobiDB-lite"/>
    </source>
</evidence>
<feature type="region of interest" description="Disordered" evidence="5">
    <location>
        <begin position="148"/>
        <end position="436"/>
    </location>
</feature>
<protein>
    <submittedName>
        <fullName evidence="6">Reticulocyte-binding protein 2 homolog a</fullName>
    </submittedName>
</protein>
<feature type="compositionally biased region" description="Acidic residues" evidence="5">
    <location>
        <begin position="322"/>
        <end position="338"/>
    </location>
</feature>
<dbReference type="SUPFAM" id="SSF54236">
    <property type="entry name" value="Ubiquitin-like"/>
    <property type="match status" value="1"/>
</dbReference>